<evidence type="ECO:0000313" key="3">
    <source>
        <dbReference type="Proteomes" id="UP000183557"/>
    </source>
</evidence>
<dbReference type="GO" id="GO:0006508">
    <property type="term" value="P:proteolysis"/>
    <property type="evidence" value="ECO:0007669"/>
    <property type="project" value="UniProtKB-KW"/>
</dbReference>
<keyword evidence="3" id="KW-1185">Reference proteome</keyword>
<reference evidence="3" key="1">
    <citation type="submission" date="2016-10" db="EMBL/GenBank/DDBJ databases">
        <authorList>
            <person name="Varghese N."/>
            <person name="Submissions S."/>
        </authorList>
    </citation>
    <scope>NUCLEOTIDE SEQUENCE [LARGE SCALE GENOMIC DNA]</scope>
    <source>
        <strain evidence="3">CGMCC 1.3704</strain>
    </source>
</reference>
<name>A0A1I3TH06_HALDA</name>
<accession>A0A1I3TH06</accession>
<dbReference type="Proteomes" id="UP000183557">
    <property type="component" value="Unassembled WGS sequence"/>
</dbReference>
<dbReference type="Pfam" id="PF10026">
    <property type="entry name" value="DUF2268"/>
    <property type="match status" value="1"/>
</dbReference>
<dbReference type="GO" id="GO:0008233">
    <property type="term" value="F:peptidase activity"/>
    <property type="evidence" value="ECO:0007669"/>
    <property type="project" value="UniProtKB-KW"/>
</dbReference>
<sequence length="134" mass="15528">MSANDWHFTPPENKESLEKTLSYLTENQDFMLETIKNGIQDLDDLCRCEKPFNRAVKRCYKKGTVEIFLNHLDSTDPVVHGDFQIGYPGEGIPELAMYRIGYQIVKGYIKENPDAMLEEWTNISSEEMLEESPF</sequence>
<dbReference type="RefSeq" id="WP_167360047.1">
    <property type="nucleotide sequence ID" value="NZ_FOSB01000003.1"/>
</dbReference>
<gene>
    <name evidence="2" type="ORF">SAMN04487936_103364</name>
</gene>
<feature type="domain" description="DUF2268" evidence="1">
    <location>
        <begin position="74"/>
        <end position="129"/>
    </location>
</feature>
<dbReference type="EMBL" id="FOSB01000003">
    <property type="protein sequence ID" value="SFJ69719.1"/>
    <property type="molecule type" value="Genomic_DNA"/>
</dbReference>
<protein>
    <submittedName>
        <fullName evidence="2">Predicted Zn-dependent protease</fullName>
    </submittedName>
</protein>
<dbReference type="InterPro" id="IPR018728">
    <property type="entry name" value="DUF2268"/>
</dbReference>
<dbReference type="AlphaFoldDB" id="A0A1I3TH06"/>
<keyword evidence="2" id="KW-0645">Protease</keyword>
<organism evidence="2 3">
    <name type="scientific">Halobacillus dabanensis</name>
    <dbReference type="NCBI Taxonomy" id="240302"/>
    <lineage>
        <taxon>Bacteria</taxon>
        <taxon>Bacillati</taxon>
        <taxon>Bacillota</taxon>
        <taxon>Bacilli</taxon>
        <taxon>Bacillales</taxon>
        <taxon>Bacillaceae</taxon>
        <taxon>Halobacillus</taxon>
    </lineage>
</organism>
<evidence type="ECO:0000259" key="1">
    <source>
        <dbReference type="Pfam" id="PF10026"/>
    </source>
</evidence>
<proteinExistence type="predicted"/>
<keyword evidence="2" id="KW-0378">Hydrolase</keyword>
<evidence type="ECO:0000313" key="2">
    <source>
        <dbReference type="EMBL" id="SFJ69719.1"/>
    </source>
</evidence>